<dbReference type="GO" id="GO:0006508">
    <property type="term" value="P:proteolysis"/>
    <property type="evidence" value="ECO:0007669"/>
    <property type="project" value="UniProtKB-KW"/>
</dbReference>
<keyword evidence="3 6" id="KW-0378">Hydrolase</keyword>
<dbReference type="GO" id="GO:0006518">
    <property type="term" value="P:peptide metabolic process"/>
    <property type="evidence" value="ECO:0007669"/>
    <property type="project" value="TreeGrafter"/>
</dbReference>
<dbReference type="InterPro" id="IPR011977">
    <property type="entry name" value="Pept_M3B_clade3"/>
</dbReference>
<accession>A0A2T4UMY6</accession>
<dbReference type="OrthoDB" id="9766487at2"/>
<evidence type="ECO:0000259" key="7">
    <source>
        <dbReference type="Pfam" id="PF01432"/>
    </source>
</evidence>
<keyword evidence="4 6" id="KW-0862">Zinc</keyword>
<dbReference type="RefSeq" id="WP_107569325.1">
    <property type="nucleotide sequence ID" value="NZ_PYYB01000001.1"/>
</dbReference>
<keyword evidence="2 6" id="KW-0479">Metal-binding</keyword>
<dbReference type="PANTHER" id="PTHR11804:SF5">
    <property type="entry name" value="OLIGOENDOPEPTIDASE F"/>
    <property type="match status" value="1"/>
</dbReference>
<comment type="similarity">
    <text evidence="6">Belongs to the peptidase M3 family.</text>
</comment>
<dbReference type="PANTHER" id="PTHR11804">
    <property type="entry name" value="PROTEASE M3 THIMET OLIGOPEPTIDASE-RELATED"/>
    <property type="match status" value="1"/>
</dbReference>
<name>A0A2T4UMY6_9ACTN</name>
<gene>
    <name evidence="9" type="ORF">C7Y72_13445</name>
</gene>
<dbReference type="Pfam" id="PF01432">
    <property type="entry name" value="Peptidase_M3"/>
    <property type="match status" value="1"/>
</dbReference>
<dbReference type="Pfam" id="PF08439">
    <property type="entry name" value="Peptidase_M3_N"/>
    <property type="match status" value="1"/>
</dbReference>
<feature type="domain" description="Oligopeptidase F N-terminal" evidence="8">
    <location>
        <begin position="112"/>
        <end position="178"/>
    </location>
</feature>
<dbReference type="InterPro" id="IPR042088">
    <property type="entry name" value="OligoPept_F_C"/>
</dbReference>
<keyword evidence="1 6" id="KW-0645">Protease</keyword>
<proteinExistence type="inferred from homology"/>
<keyword evidence="5 6" id="KW-0482">Metalloprotease</keyword>
<dbReference type="NCBIfam" id="TIGR02290">
    <property type="entry name" value="M3_fam_3"/>
    <property type="match status" value="1"/>
</dbReference>
<dbReference type="EMBL" id="PYYB01000001">
    <property type="protein sequence ID" value="PTL60571.1"/>
    <property type="molecule type" value="Genomic_DNA"/>
</dbReference>
<evidence type="ECO:0000256" key="6">
    <source>
        <dbReference type="RuleBase" id="RU003435"/>
    </source>
</evidence>
<comment type="caution">
    <text evidence="9">The sequence shown here is derived from an EMBL/GenBank/DDBJ whole genome shotgun (WGS) entry which is preliminary data.</text>
</comment>
<dbReference type="Gene3D" id="1.20.140.70">
    <property type="entry name" value="Oligopeptidase f, N-terminal domain"/>
    <property type="match status" value="1"/>
</dbReference>
<reference evidence="9 10" key="1">
    <citation type="submission" date="2018-03" db="EMBL/GenBank/DDBJ databases">
        <title>Aquarubrobacter algicola gen. nov., sp. nov., a novel actinobacterium isolated from shallow eutrophic lake during the end of cyanobacterial harmful algal blooms.</title>
        <authorList>
            <person name="Chun S.J."/>
        </authorList>
    </citation>
    <scope>NUCLEOTIDE SEQUENCE [LARGE SCALE GENOMIC DNA]</scope>
    <source>
        <strain evidence="9 10">Seoho-28</strain>
    </source>
</reference>
<evidence type="ECO:0000256" key="4">
    <source>
        <dbReference type="ARBA" id="ARBA00022833"/>
    </source>
</evidence>
<dbReference type="GO" id="GO:0046872">
    <property type="term" value="F:metal ion binding"/>
    <property type="evidence" value="ECO:0007669"/>
    <property type="project" value="UniProtKB-UniRule"/>
</dbReference>
<evidence type="ECO:0000313" key="10">
    <source>
        <dbReference type="Proteomes" id="UP000240739"/>
    </source>
</evidence>
<sequence length="598" mass="66038">MSTTELDVAWNLEDLVDGEGAAGVDRQLDEATSRASAFAQRYAGKVAQLDGPGLAEAMAELAAITDLVGRAGSYASLQFSADTQKPEHGALMQKVQERGTVIETTLVFFDLEWAAIDDARAEELLQADGLEQCRHHLRTARAYRPYLLSEPEEKLLAEKAVSGRDAWSRLFSELTSALQVHLPDQDEPVALDVALSRLQAGDREVRRTAAEAVTAALEPGLRTRAYLFNTLLHDKAVDDRLRGFPSWISSRNLSNEASDESVQALVDAVKGAYDIPRRWYTLKAKLLGIDRIADYDRAASVTGDEEQIPWEDAKDLVLESFNDFSPVLGDTARRFFDERWIDAPVRPGKRGGAFCAYTTPTVHPYVLLNYTSLRRDVLTLAHELGHGLHAALAIPRGPFEQHTPLTVCETASVFGETLVFKRLLGQADTPESRLSLLAGNLEDGIATVFRQVAMNQFEHAVHTARREEGELSVERFGDLWHQTQHDLLGDAVELTDGYRSWWSYIPHFIGSPGYVYAYAYGQLLALSVYRRYEEEGASFVPAYVDMLAAGGSRSPEELGKIAGLDLTDPGFWTAGLALVRQRLEEAEEAAEAVLATRG</sequence>
<dbReference type="Proteomes" id="UP000240739">
    <property type="component" value="Unassembled WGS sequence"/>
</dbReference>
<evidence type="ECO:0000256" key="5">
    <source>
        <dbReference type="ARBA" id="ARBA00023049"/>
    </source>
</evidence>
<dbReference type="Gene3D" id="1.10.1370.20">
    <property type="entry name" value="Oligoendopeptidase f, C-terminal domain"/>
    <property type="match status" value="1"/>
</dbReference>
<dbReference type="InterPro" id="IPR013647">
    <property type="entry name" value="OligopepF_N_dom"/>
</dbReference>
<evidence type="ECO:0000313" key="9">
    <source>
        <dbReference type="EMBL" id="PTL60571.1"/>
    </source>
</evidence>
<dbReference type="GO" id="GO:0004222">
    <property type="term" value="F:metalloendopeptidase activity"/>
    <property type="evidence" value="ECO:0007669"/>
    <property type="project" value="InterPro"/>
</dbReference>
<dbReference type="AlphaFoldDB" id="A0A2T4UMY6"/>
<feature type="domain" description="Peptidase M3A/M3B catalytic" evidence="7">
    <location>
        <begin position="199"/>
        <end position="576"/>
    </location>
</feature>
<evidence type="ECO:0000256" key="3">
    <source>
        <dbReference type="ARBA" id="ARBA00022801"/>
    </source>
</evidence>
<protein>
    <submittedName>
        <fullName evidence="9">Oligoendopeptidase</fullName>
    </submittedName>
</protein>
<dbReference type="CDD" id="cd09610">
    <property type="entry name" value="M3B_PepF"/>
    <property type="match status" value="1"/>
</dbReference>
<dbReference type="InterPro" id="IPR045090">
    <property type="entry name" value="Pept_M3A_M3B"/>
</dbReference>
<dbReference type="SUPFAM" id="SSF55486">
    <property type="entry name" value="Metalloproteases ('zincins'), catalytic domain"/>
    <property type="match status" value="1"/>
</dbReference>
<evidence type="ECO:0000256" key="2">
    <source>
        <dbReference type="ARBA" id="ARBA00022723"/>
    </source>
</evidence>
<comment type="cofactor">
    <cofactor evidence="6">
        <name>Zn(2+)</name>
        <dbReference type="ChEBI" id="CHEBI:29105"/>
    </cofactor>
    <text evidence="6">Binds 1 zinc ion.</text>
</comment>
<evidence type="ECO:0000256" key="1">
    <source>
        <dbReference type="ARBA" id="ARBA00022670"/>
    </source>
</evidence>
<dbReference type="InterPro" id="IPR001567">
    <property type="entry name" value="Pept_M3A_M3B_dom"/>
</dbReference>
<evidence type="ECO:0000259" key="8">
    <source>
        <dbReference type="Pfam" id="PF08439"/>
    </source>
</evidence>
<organism evidence="9 10">
    <name type="scientific">Paraconexibacter algicola</name>
    <dbReference type="NCBI Taxonomy" id="2133960"/>
    <lineage>
        <taxon>Bacteria</taxon>
        <taxon>Bacillati</taxon>
        <taxon>Actinomycetota</taxon>
        <taxon>Thermoleophilia</taxon>
        <taxon>Solirubrobacterales</taxon>
        <taxon>Paraconexibacteraceae</taxon>
        <taxon>Paraconexibacter</taxon>
    </lineage>
</organism>
<keyword evidence="10" id="KW-1185">Reference proteome</keyword>